<reference evidence="2" key="1">
    <citation type="submission" date="2020-10" db="EMBL/GenBank/DDBJ databases">
        <authorList>
            <person name="Han B."/>
            <person name="Lu T."/>
            <person name="Zhao Q."/>
            <person name="Huang X."/>
            <person name="Zhao Y."/>
        </authorList>
    </citation>
    <scope>NUCLEOTIDE SEQUENCE</scope>
</reference>
<name>A0A811R7Y6_9POAL</name>
<accession>A0A811R7Y6</accession>
<keyword evidence="3" id="KW-1185">Reference proteome</keyword>
<protein>
    <submittedName>
        <fullName evidence="2">Uncharacterized protein</fullName>
    </submittedName>
</protein>
<comment type="caution">
    <text evidence="2">The sequence shown here is derived from an EMBL/GenBank/DDBJ whole genome shotgun (WGS) entry which is preliminary data.</text>
</comment>
<dbReference type="Proteomes" id="UP000604825">
    <property type="component" value="Unassembled WGS sequence"/>
</dbReference>
<dbReference type="AlphaFoldDB" id="A0A811R7Y6"/>
<dbReference type="EMBL" id="CAJGYO010000013">
    <property type="protein sequence ID" value="CAD6266156.1"/>
    <property type="molecule type" value="Genomic_DNA"/>
</dbReference>
<feature type="region of interest" description="Disordered" evidence="1">
    <location>
        <begin position="35"/>
        <end position="60"/>
    </location>
</feature>
<sequence>MSRDVEVARKLFIELNHEAIGIPRDDGLVILSSDDEEEAVEEEEVDEDEVEEAKDEPAGH</sequence>
<organism evidence="2 3">
    <name type="scientific">Miscanthus lutarioriparius</name>
    <dbReference type="NCBI Taxonomy" id="422564"/>
    <lineage>
        <taxon>Eukaryota</taxon>
        <taxon>Viridiplantae</taxon>
        <taxon>Streptophyta</taxon>
        <taxon>Embryophyta</taxon>
        <taxon>Tracheophyta</taxon>
        <taxon>Spermatophyta</taxon>
        <taxon>Magnoliopsida</taxon>
        <taxon>Liliopsida</taxon>
        <taxon>Poales</taxon>
        <taxon>Poaceae</taxon>
        <taxon>PACMAD clade</taxon>
        <taxon>Panicoideae</taxon>
        <taxon>Andropogonodae</taxon>
        <taxon>Andropogoneae</taxon>
        <taxon>Saccharinae</taxon>
        <taxon>Miscanthus</taxon>
    </lineage>
</organism>
<feature type="compositionally biased region" description="Acidic residues" evidence="1">
    <location>
        <begin position="35"/>
        <end position="54"/>
    </location>
</feature>
<proteinExistence type="predicted"/>
<evidence type="ECO:0000313" key="3">
    <source>
        <dbReference type="Proteomes" id="UP000604825"/>
    </source>
</evidence>
<evidence type="ECO:0000313" key="2">
    <source>
        <dbReference type="EMBL" id="CAD6266156.1"/>
    </source>
</evidence>
<evidence type="ECO:0000256" key="1">
    <source>
        <dbReference type="SAM" id="MobiDB-lite"/>
    </source>
</evidence>
<gene>
    <name evidence="2" type="ORF">NCGR_LOCUS49461</name>
</gene>